<protein>
    <submittedName>
        <fullName evidence="3">G_PROTEIN_RECEP_F1_2 domain-containing protein</fullName>
    </submittedName>
</protein>
<dbReference type="Proteomes" id="UP000095287">
    <property type="component" value="Unplaced"/>
</dbReference>
<feature type="transmembrane region" description="Helical" evidence="1">
    <location>
        <begin position="44"/>
        <end position="61"/>
    </location>
</feature>
<reference evidence="3" key="1">
    <citation type="submission" date="2016-11" db="UniProtKB">
        <authorList>
            <consortium name="WormBaseParasite"/>
        </authorList>
    </citation>
    <scope>IDENTIFICATION</scope>
</reference>
<proteinExistence type="predicted"/>
<organism evidence="2 3">
    <name type="scientific">Steinernema glaseri</name>
    <dbReference type="NCBI Taxonomy" id="37863"/>
    <lineage>
        <taxon>Eukaryota</taxon>
        <taxon>Metazoa</taxon>
        <taxon>Ecdysozoa</taxon>
        <taxon>Nematoda</taxon>
        <taxon>Chromadorea</taxon>
        <taxon>Rhabditida</taxon>
        <taxon>Tylenchina</taxon>
        <taxon>Panagrolaimomorpha</taxon>
        <taxon>Strongyloidoidea</taxon>
        <taxon>Steinernematidae</taxon>
        <taxon>Steinernema</taxon>
    </lineage>
</organism>
<dbReference type="AlphaFoldDB" id="A0A1I7YZ72"/>
<evidence type="ECO:0000313" key="2">
    <source>
        <dbReference type="Proteomes" id="UP000095287"/>
    </source>
</evidence>
<keyword evidence="1" id="KW-0472">Membrane</keyword>
<accession>A0A1I7YZ72</accession>
<evidence type="ECO:0000313" key="3">
    <source>
        <dbReference type="WBParaSite" id="L893_g2123.t1"/>
    </source>
</evidence>
<dbReference type="WBParaSite" id="L893_g2123.t1">
    <property type="protein sequence ID" value="L893_g2123.t1"/>
    <property type="gene ID" value="L893_g2123"/>
</dbReference>
<evidence type="ECO:0000256" key="1">
    <source>
        <dbReference type="SAM" id="Phobius"/>
    </source>
</evidence>
<keyword evidence="2" id="KW-1185">Reference proteome</keyword>
<name>A0A1I7YZ72_9BILA</name>
<sequence length="89" mass="10258">MLYIDLAYYSPPCLCRAVDIHNRKPHIVVDSVMYRSYINTVNNIIMPATLIFFNAFLILSIRYKRQNSSSHVNELQKQVGLCTAKTSSF</sequence>
<keyword evidence="1" id="KW-0812">Transmembrane</keyword>
<keyword evidence="1" id="KW-1133">Transmembrane helix</keyword>